<dbReference type="CDD" id="cd07724">
    <property type="entry name" value="POD-like_MBL-fold"/>
    <property type="match status" value="1"/>
</dbReference>
<feature type="domain" description="Metallo-beta-lactamase" evidence="14">
    <location>
        <begin position="30"/>
        <end position="192"/>
    </location>
</feature>
<comment type="subcellular location">
    <subcellularLocation>
        <location evidence="2">Mitochondrion</location>
    </subcellularLocation>
</comment>
<evidence type="ECO:0000256" key="2">
    <source>
        <dbReference type="ARBA" id="ARBA00004173"/>
    </source>
</evidence>
<evidence type="ECO:0000256" key="11">
    <source>
        <dbReference type="ARBA" id="ARBA00050990"/>
    </source>
</evidence>
<dbReference type="GO" id="GO:0050313">
    <property type="term" value="F:sulfur dioxygenase activity"/>
    <property type="evidence" value="ECO:0007669"/>
    <property type="project" value="UniProtKB-EC"/>
</dbReference>
<dbReference type="AlphaFoldDB" id="A0A7S4SFT5"/>
<dbReference type="SMART" id="SM00849">
    <property type="entry name" value="Lactamase_B"/>
    <property type="match status" value="1"/>
</dbReference>
<dbReference type="FunFam" id="3.60.15.10:FF:000013">
    <property type="entry name" value="Persulfide dioxygenase ETHE1, mitochondrial"/>
    <property type="match status" value="1"/>
</dbReference>
<dbReference type="PANTHER" id="PTHR43084:SF1">
    <property type="entry name" value="PERSULFIDE DIOXYGENASE ETHE1, MITOCHONDRIAL"/>
    <property type="match status" value="1"/>
</dbReference>
<evidence type="ECO:0000259" key="14">
    <source>
        <dbReference type="SMART" id="SM00849"/>
    </source>
</evidence>
<reference evidence="15" key="1">
    <citation type="submission" date="2021-01" db="EMBL/GenBank/DDBJ databases">
        <authorList>
            <person name="Corre E."/>
            <person name="Pelletier E."/>
            <person name="Niang G."/>
            <person name="Scheremetjew M."/>
            <person name="Finn R."/>
            <person name="Kale V."/>
            <person name="Holt S."/>
            <person name="Cochrane G."/>
            <person name="Meng A."/>
            <person name="Brown T."/>
            <person name="Cohen L."/>
        </authorList>
    </citation>
    <scope>NUCLEOTIDE SEQUENCE</scope>
    <source>
        <strain evidence="15">GSO104</strain>
    </source>
</reference>
<evidence type="ECO:0000256" key="7">
    <source>
        <dbReference type="ARBA" id="ARBA00022990"/>
    </source>
</evidence>
<dbReference type="PANTHER" id="PTHR43084">
    <property type="entry name" value="PERSULFIDE DIOXYGENASE ETHE1"/>
    <property type="match status" value="1"/>
</dbReference>
<comment type="catalytic activity">
    <reaction evidence="11">
        <text>S-sulfanylglutathione + O2 + H2O = sulfite + glutathione + 2 H(+)</text>
        <dbReference type="Rhea" id="RHEA:12981"/>
        <dbReference type="ChEBI" id="CHEBI:15377"/>
        <dbReference type="ChEBI" id="CHEBI:15378"/>
        <dbReference type="ChEBI" id="CHEBI:15379"/>
        <dbReference type="ChEBI" id="CHEBI:17359"/>
        <dbReference type="ChEBI" id="CHEBI:57925"/>
        <dbReference type="ChEBI" id="CHEBI:58905"/>
        <dbReference type="EC" id="1.13.11.18"/>
    </reaction>
</comment>
<dbReference type="InterPro" id="IPR001279">
    <property type="entry name" value="Metallo-B-lactamas"/>
</dbReference>
<evidence type="ECO:0000256" key="3">
    <source>
        <dbReference type="ARBA" id="ARBA00006759"/>
    </source>
</evidence>
<keyword evidence="10" id="KW-0496">Mitochondrion</keyword>
<comment type="cofactor">
    <cofactor evidence="1">
        <name>Fe(2+)</name>
        <dbReference type="ChEBI" id="CHEBI:29033"/>
    </cofactor>
</comment>
<keyword evidence="5" id="KW-0809">Transit peptide</keyword>
<keyword evidence="6" id="KW-0223">Dioxygenase</keyword>
<dbReference type="GO" id="GO:0070813">
    <property type="term" value="P:hydrogen sulfide metabolic process"/>
    <property type="evidence" value="ECO:0007669"/>
    <property type="project" value="TreeGrafter"/>
</dbReference>
<dbReference type="GO" id="GO:0046872">
    <property type="term" value="F:metal ion binding"/>
    <property type="evidence" value="ECO:0007669"/>
    <property type="project" value="UniProtKB-KW"/>
</dbReference>
<evidence type="ECO:0000256" key="5">
    <source>
        <dbReference type="ARBA" id="ARBA00022946"/>
    </source>
</evidence>
<organism evidence="15">
    <name type="scientific">Ditylum brightwellii</name>
    <dbReference type="NCBI Taxonomy" id="49249"/>
    <lineage>
        <taxon>Eukaryota</taxon>
        <taxon>Sar</taxon>
        <taxon>Stramenopiles</taxon>
        <taxon>Ochrophyta</taxon>
        <taxon>Bacillariophyta</taxon>
        <taxon>Mediophyceae</taxon>
        <taxon>Lithodesmiophycidae</taxon>
        <taxon>Lithodesmiales</taxon>
        <taxon>Lithodesmiaceae</taxon>
        <taxon>Ditylum</taxon>
    </lineage>
</organism>
<gene>
    <name evidence="15" type="ORF">DBRI00130_LOCUS34550</name>
</gene>
<sequence>MTILRNNESPPTTTPEAKLGFRQLFEGVSATYTYLLWDTLTKEAVLIDPVDTEVKRDLQLIQDELDLTLVYGINTHAHADHITGTGLLKQKLKGMSSVISKASGADADIHVNDGDIIVFGSRYLVIRATPGHTEGCLSYVLDDESRVFTGDALLIQGCGRTDFQGGSPETLYESVHSQLFTLPDDCVVYPAHDYKGRTSSLIKDEKASNPRLGSDKTKEEFVHIMNNLNLSYPKKIDVAVPANMRCGVPDPED</sequence>
<evidence type="ECO:0000256" key="8">
    <source>
        <dbReference type="ARBA" id="ARBA00023002"/>
    </source>
</evidence>
<dbReference type="EMBL" id="HBNS01044590">
    <property type="protein sequence ID" value="CAE4644395.1"/>
    <property type="molecule type" value="Transcribed_RNA"/>
</dbReference>
<dbReference type="EC" id="1.13.11.18" evidence="12"/>
<keyword evidence="8" id="KW-0560">Oxidoreductase</keyword>
<dbReference type="InterPro" id="IPR051682">
    <property type="entry name" value="Mito_Persulfide_Diox"/>
</dbReference>
<evidence type="ECO:0000256" key="13">
    <source>
        <dbReference type="ARBA" id="ARBA00077964"/>
    </source>
</evidence>
<evidence type="ECO:0000256" key="4">
    <source>
        <dbReference type="ARBA" id="ARBA00022723"/>
    </source>
</evidence>
<evidence type="ECO:0000256" key="6">
    <source>
        <dbReference type="ARBA" id="ARBA00022964"/>
    </source>
</evidence>
<accession>A0A7S4SFT5</accession>
<dbReference type="GO" id="GO:0005739">
    <property type="term" value="C:mitochondrion"/>
    <property type="evidence" value="ECO:0007669"/>
    <property type="project" value="UniProtKB-SubCell"/>
</dbReference>
<dbReference type="GO" id="GO:0006749">
    <property type="term" value="P:glutathione metabolic process"/>
    <property type="evidence" value="ECO:0007669"/>
    <property type="project" value="InterPro"/>
</dbReference>
<dbReference type="InterPro" id="IPR036866">
    <property type="entry name" value="RibonucZ/Hydroxyglut_hydro"/>
</dbReference>
<protein>
    <recommendedName>
        <fullName evidence="12">persulfide dioxygenase</fullName>
        <ecNumber evidence="12">1.13.11.18</ecNumber>
    </recommendedName>
    <alternativeName>
        <fullName evidence="13">Sulfur dioxygenase ETHE1</fullName>
    </alternativeName>
</protein>
<dbReference type="Gene3D" id="3.60.15.10">
    <property type="entry name" value="Ribonuclease Z/Hydroxyacylglutathione hydrolase-like"/>
    <property type="match status" value="1"/>
</dbReference>
<dbReference type="SUPFAM" id="SSF56281">
    <property type="entry name" value="Metallo-hydrolase/oxidoreductase"/>
    <property type="match status" value="1"/>
</dbReference>
<keyword evidence="7" id="KW-0007">Acetylation</keyword>
<evidence type="ECO:0000256" key="9">
    <source>
        <dbReference type="ARBA" id="ARBA00023004"/>
    </source>
</evidence>
<name>A0A7S4SFT5_9STRA</name>
<dbReference type="InterPro" id="IPR044528">
    <property type="entry name" value="POD-like_MBL-fold"/>
</dbReference>
<comment type="similarity">
    <text evidence="3">Belongs to the metallo-beta-lactamase superfamily. Glyoxalase II family.</text>
</comment>
<evidence type="ECO:0000256" key="12">
    <source>
        <dbReference type="ARBA" id="ARBA00066686"/>
    </source>
</evidence>
<keyword evidence="9" id="KW-0408">Iron</keyword>
<evidence type="ECO:0000313" key="15">
    <source>
        <dbReference type="EMBL" id="CAE4644395.1"/>
    </source>
</evidence>
<keyword evidence="4" id="KW-0479">Metal-binding</keyword>
<evidence type="ECO:0000256" key="10">
    <source>
        <dbReference type="ARBA" id="ARBA00023128"/>
    </source>
</evidence>
<proteinExistence type="inferred from homology"/>
<evidence type="ECO:0000256" key="1">
    <source>
        <dbReference type="ARBA" id="ARBA00001954"/>
    </source>
</evidence>
<dbReference type="Pfam" id="PF00753">
    <property type="entry name" value="Lactamase_B"/>
    <property type="match status" value="1"/>
</dbReference>